<protein>
    <submittedName>
        <fullName evidence="1">Uncharacterized protein</fullName>
    </submittedName>
</protein>
<name>A0A4S8M5D0_DENBC</name>
<sequence length="149" mass="17302">NWQRDPSLIKASARAESTCPEFPDSEWSNLFRGKPIDFDAVITSTHTLDYDQKQSIKLGSGSAEIRFGSRTPAKKVRDHGTWVICWEMFREIVLFTMPWRDRELSTYHKYLTGLFKAYEPSQHPNIINFDKAVQQRVSNRHAVDTVKLL</sequence>
<evidence type="ECO:0000313" key="1">
    <source>
        <dbReference type="EMBL" id="THU96998.1"/>
    </source>
</evidence>
<evidence type="ECO:0000313" key="2">
    <source>
        <dbReference type="Proteomes" id="UP000297245"/>
    </source>
</evidence>
<feature type="non-terminal residue" evidence="1">
    <location>
        <position position="1"/>
    </location>
</feature>
<dbReference type="Proteomes" id="UP000297245">
    <property type="component" value="Unassembled WGS sequence"/>
</dbReference>
<proteinExistence type="predicted"/>
<organism evidence="1 2">
    <name type="scientific">Dendrothele bispora (strain CBS 962.96)</name>
    <dbReference type="NCBI Taxonomy" id="1314807"/>
    <lineage>
        <taxon>Eukaryota</taxon>
        <taxon>Fungi</taxon>
        <taxon>Dikarya</taxon>
        <taxon>Basidiomycota</taxon>
        <taxon>Agaricomycotina</taxon>
        <taxon>Agaricomycetes</taxon>
        <taxon>Agaricomycetidae</taxon>
        <taxon>Agaricales</taxon>
        <taxon>Agaricales incertae sedis</taxon>
        <taxon>Dendrothele</taxon>
    </lineage>
</organism>
<dbReference type="AlphaFoldDB" id="A0A4S8M5D0"/>
<gene>
    <name evidence="1" type="ORF">K435DRAFT_663491</name>
</gene>
<accession>A0A4S8M5D0</accession>
<dbReference type="EMBL" id="ML179165">
    <property type="protein sequence ID" value="THU96998.1"/>
    <property type="molecule type" value="Genomic_DNA"/>
</dbReference>
<dbReference type="OrthoDB" id="2355984at2759"/>
<reference evidence="1 2" key="1">
    <citation type="journal article" date="2019" name="Nat. Ecol. Evol.">
        <title>Megaphylogeny resolves global patterns of mushroom evolution.</title>
        <authorList>
            <person name="Varga T."/>
            <person name="Krizsan K."/>
            <person name="Foldi C."/>
            <person name="Dima B."/>
            <person name="Sanchez-Garcia M."/>
            <person name="Sanchez-Ramirez S."/>
            <person name="Szollosi G.J."/>
            <person name="Szarkandi J.G."/>
            <person name="Papp V."/>
            <person name="Albert L."/>
            <person name="Andreopoulos W."/>
            <person name="Angelini C."/>
            <person name="Antonin V."/>
            <person name="Barry K.W."/>
            <person name="Bougher N.L."/>
            <person name="Buchanan P."/>
            <person name="Buyck B."/>
            <person name="Bense V."/>
            <person name="Catcheside P."/>
            <person name="Chovatia M."/>
            <person name="Cooper J."/>
            <person name="Damon W."/>
            <person name="Desjardin D."/>
            <person name="Finy P."/>
            <person name="Geml J."/>
            <person name="Haridas S."/>
            <person name="Hughes K."/>
            <person name="Justo A."/>
            <person name="Karasinski D."/>
            <person name="Kautmanova I."/>
            <person name="Kiss B."/>
            <person name="Kocsube S."/>
            <person name="Kotiranta H."/>
            <person name="LaButti K.M."/>
            <person name="Lechner B.E."/>
            <person name="Liimatainen K."/>
            <person name="Lipzen A."/>
            <person name="Lukacs Z."/>
            <person name="Mihaltcheva S."/>
            <person name="Morgado L.N."/>
            <person name="Niskanen T."/>
            <person name="Noordeloos M.E."/>
            <person name="Ohm R.A."/>
            <person name="Ortiz-Santana B."/>
            <person name="Ovrebo C."/>
            <person name="Racz N."/>
            <person name="Riley R."/>
            <person name="Savchenko A."/>
            <person name="Shiryaev A."/>
            <person name="Soop K."/>
            <person name="Spirin V."/>
            <person name="Szebenyi C."/>
            <person name="Tomsovsky M."/>
            <person name="Tulloss R.E."/>
            <person name="Uehling J."/>
            <person name="Grigoriev I.V."/>
            <person name="Vagvolgyi C."/>
            <person name="Papp T."/>
            <person name="Martin F.M."/>
            <person name="Miettinen O."/>
            <person name="Hibbett D.S."/>
            <person name="Nagy L.G."/>
        </authorList>
    </citation>
    <scope>NUCLEOTIDE SEQUENCE [LARGE SCALE GENOMIC DNA]</scope>
    <source>
        <strain evidence="1 2">CBS 962.96</strain>
    </source>
</reference>
<keyword evidence="2" id="KW-1185">Reference proteome</keyword>